<organism evidence="5 6">
    <name type="scientific">Promicromonospora citrea</name>
    <dbReference type="NCBI Taxonomy" id="43677"/>
    <lineage>
        <taxon>Bacteria</taxon>
        <taxon>Bacillati</taxon>
        <taxon>Actinomycetota</taxon>
        <taxon>Actinomycetes</taxon>
        <taxon>Micrococcales</taxon>
        <taxon>Promicromonosporaceae</taxon>
        <taxon>Promicromonospora</taxon>
    </lineage>
</organism>
<dbReference type="EMBL" id="BMPT01000006">
    <property type="protein sequence ID" value="GGM22977.1"/>
    <property type="molecule type" value="Genomic_DNA"/>
</dbReference>
<dbReference type="InterPro" id="IPR011008">
    <property type="entry name" value="Dimeric_a/b-barrel"/>
</dbReference>
<comment type="caution">
    <text evidence="5">The sequence shown here is derived from an EMBL/GenBank/DDBJ whole genome shotgun (WGS) entry which is preliminary data.</text>
</comment>
<evidence type="ECO:0000256" key="2">
    <source>
        <dbReference type="ARBA" id="ARBA00023125"/>
    </source>
</evidence>
<dbReference type="Proteomes" id="UP000655589">
    <property type="component" value="Unassembled WGS sequence"/>
</dbReference>
<dbReference type="GO" id="GO:0043565">
    <property type="term" value="F:sequence-specific DNA binding"/>
    <property type="evidence" value="ECO:0007669"/>
    <property type="project" value="InterPro"/>
</dbReference>
<dbReference type="Gene3D" id="3.30.70.920">
    <property type="match status" value="1"/>
</dbReference>
<dbReference type="InterPro" id="IPR019888">
    <property type="entry name" value="Tscrpt_reg_AsnC-like"/>
</dbReference>
<evidence type="ECO:0000313" key="6">
    <source>
        <dbReference type="Proteomes" id="UP000655589"/>
    </source>
</evidence>
<name>A0A8H9GGK0_9MICO</name>
<keyword evidence="2" id="KW-0238">DNA-binding</keyword>
<dbReference type="PROSITE" id="PS50956">
    <property type="entry name" value="HTH_ASNC_2"/>
    <property type="match status" value="1"/>
</dbReference>
<dbReference type="PANTHER" id="PTHR30154:SF34">
    <property type="entry name" value="TRANSCRIPTIONAL REGULATOR AZLB"/>
    <property type="match status" value="1"/>
</dbReference>
<evidence type="ECO:0000256" key="3">
    <source>
        <dbReference type="ARBA" id="ARBA00023163"/>
    </source>
</evidence>
<gene>
    <name evidence="5" type="ORF">GCM10010102_18390</name>
</gene>
<dbReference type="SMART" id="SM00344">
    <property type="entry name" value="HTH_ASNC"/>
    <property type="match status" value="1"/>
</dbReference>
<feature type="domain" description="HTH asnC-type" evidence="4">
    <location>
        <begin position="11"/>
        <end position="72"/>
    </location>
</feature>
<proteinExistence type="predicted"/>
<keyword evidence="1" id="KW-0805">Transcription regulation</keyword>
<dbReference type="GO" id="GO:0043200">
    <property type="term" value="P:response to amino acid"/>
    <property type="evidence" value="ECO:0007669"/>
    <property type="project" value="TreeGrafter"/>
</dbReference>
<evidence type="ECO:0000256" key="1">
    <source>
        <dbReference type="ARBA" id="ARBA00023015"/>
    </source>
</evidence>
<dbReference type="Pfam" id="PF13412">
    <property type="entry name" value="HTH_24"/>
    <property type="match status" value="1"/>
</dbReference>
<reference evidence="5" key="1">
    <citation type="journal article" date="2014" name="Int. J. Syst. Evol. Microbiol.">
        <title>Complete genome sequence of Corynebacterium casei LMG S-19264T (=DSM 44701T), isolated from a smear-ripened cheese.</title>
        <authorList>
            <consortium name="US DOE Joint Genome Institute (JGI-PGF)"/>
            <person name="Walter F."/>
            <person name="Albersmeier A."/>
            <person name="Kalinowski J."/>
            <person name="Ruckert C."/>
        </authorList>
    </citation>
    <scope>NUCLEOTIDE SEQUENCE</scope>
    <source>
        <strain evidence="5">JCM 3051</strain>
    </source>
</reference>
<dbReference type="InterPro" id="IPR036388">
    <property type="entry name" value="WH-like_DNA-bd_sf"/>
</dbReference>
<dbReference type="PRINTS" id="PR00033">
    <property type="entry name" value="HTHASNC"/>
</dbReference>
<dbReference type="PANTHER" id="PTHR30154">
    <property type="entry name" value="LEUCINE-RESPONSIVE REGULATORY PROTEIN"/>
    <property type="match status" value="1"/>
</dbReference>
<evidence type="ECO:0000313" key="5">
    <source>
        <dbReference type="EMBL" id="GGM22977.1"/>
    </source>
</evidence>
<dbReference type="SUPFAM" id="SSF46785">
    <property type="entry name" value="Winged helix' DNA-binding domain"/>
    <property type="match status" value="1"/>
</dbReference>
<accession>A0A8H9GGK0</accession>
<dbReference type="InterPro" id="IPR000485">
    <property type="entry name" value="AsnC-type_HTH_dom"/>
</dbReference>
<dbReference type="GO" id="GO:0005829">
    <property type="term" value="C:cytosol"/>
    <property type="evidence" value="ECO:0007669"/>
    <property type="project" value="TreeGrafter"/>
</dbReference>
<dbReference type="InterPro" id="IPR036390">
    <property type="entry name" value="WH_DNA-bd_sf"/>
</dbReference>
<dbReference type="InterPro" id="IPR019887">
    <property type="entry name" value="Tscrpt_reg_AsnC/Lrp_C"/>
</dbReference>
<dbReference type="Pfam" id="PF01037">
    <property type="entry name" value="AsnC_trans_reg"/>
    <property type="match status" value="1"/>
</dbReference>
<keyword evidence="3" id="KW-0804">Transcription</keyword>
<sequence length="163" mass="18339">MFVGVARLPIVDELDSAIVQHLQRDARQTNRDLARRLGIAPSTCLERVRLLRARGVIRGYHAEIDPAALNRNVEAFVSIRLRPLNRDVIDAFKATLIGLPEVTAVYVLAGDEDLLAHVTAPDLDHLHAFLIDRLSQPREVVTFRSQIVFQSAQKRVHERLPGE</sequence>
<keyword evidence="6" id="KW-1185">Reference proteome</keyword>
<protein>
    <submittedName>
        <fullName evidence="5">AsnC family transcriptional regulator</fullName>
    </submittedName>
</protein>
<dbReference type="SUPFAM" id="SSF54909">
    <property type="entry name" value="Dimeric alpha+beta barrel"/>
    <property type="match status" value="1"/>
</dbReference>
<evidence type="ECO:0000259" key="4">
    <source>
        <dbReference type="PROSITE" id="PS50956"/>
    </source>
</evidence>
<reference evidence="5" key="2">
    <citation type="submission" date="2020-09" db="EMBL/GenBank/DDBJ databases">
        <authorList>
            <person name="Sun Q."/>
            <person name="Ohkuma M."/>
        </authorList>
    </citation>
    <scope>NUCLEOTIDE SEQUENCE</scope>
    <source>
        <strain evidence="5">JCM 3051</strain>
    </source>
</reference>
<dbReference type="Gene3D" id="1.10.10.10">
    <property type="entry name" value="Winged helix-like DNA-binding domain superfamily/Winged helix DNA-binding domain"/>
    <property type="match status" value="1"/>
</dbReference>
<dbReference type="AlphaFoldDB" id="A0A8H9GGK0"/>